<sequence>MLCTSGLDKVQESKAPPPAISRHSRPSTPAAAVPHSTPSRLPHRPAAVRLQLPPSVVALHILELYSAIAHVKKSILAALRQGRMLRPAILIMDSYRIIHYRIDMVEGADLELAEEVEIRAEQLEDVNLFIV</sequence>
<feature type="region of interest" description="Disordered" evidence="1">
    <location>
        <begin position="1"/>
        <end position="42"/>
    </location>
</feature>
<organism evidence="2 3">
    <name type="scientific">Ancylostoma ceylanicum</name>
    <dbReference type="NCBI Taxonomy" id="53326"/>
    <lineage>
        <taxon>Eukaryota</taxon>
        <taxon>Metazoa</taxon>
        <taxon>Ecdysozoa</taxon>
        <taxon>Nematoda</taxon>
        <taxon>Chromadorea</taxon>
        <taxon>Rhabditida</taxon>
        <taxon>Rhabditina</taxon>
        <taxon>Rhabditomorpha</taxon>
        <taxon>Strongyloidea</taxon>
        <taxon>Ancylostomatidae</taxon>
        <taxon>Ancylostomatinae</taxon>
        <taxon>Ancylostoma</taxon>
    </lineage>
</organism>
<dbReference type="AlphaFoldDB" id="A0A016SSA1"/>
<accession>A0A016SSA1</accession>
<name>A0A016SSA1_9BILA</name>
<protein>
    <submittedName>
        <fullName evidence="2">Uncharacterized protein</fullName>
    </submittedName>
</protein>
<proteinExistence type="predicted"/>
<gene>
    <name evidence="2" type="primary">Acey_s0182.g888</name>
    <name evidence="2" type="ORF">Y032_0182g888</name>
</gene>
<reference evidence="3" key="1">
    <citation type="journal article" date="2015" name="Nat. Genet.">
        <title>The genome and transcriptome of the zoonotic hookworm Ancylostoma ceylanicum identify infection-specific gene families.</title>
        <authorList>
            <person name="Schwarz E.M."/>
            <person name="Hu Y."/>
            <person name="Antoshechkin I."/>
            <person name="Miller M.M."/>
            <person name="Sternberg P.W."/>
            <person name="Aroian R.V."/>
        </authorList>
    </citation>
    <scope>NUCLEOTIDE SEQUENCE</scope>
    <source>
        <strain evidence="3">HY135</strain>
    </source>
</reference>
<dbReference type="EMBL" id="JARK01001518">
    <property type="protein sequence ID" value="EYB93430.1"/>
    <property type="molecule type" value="Genomic_DNA"/>
</dbReference>
<dbReference type="Proteomes" id="UP000024635">
    <property type="component" value="Unassembled WGS sequence"/>
</dbReference>
<evidence type="ECO:0000313" key="2">
    <source>
        <dbReference type="EMBL" id="EYB93430.1"/>
    </source>
</evidence>
<evidence type="ECO:0000256" key="1">
    <source>
        <dbReference type="SAM" id="MobiDB-lite"/>
    </source>
</evidence>
<comment type="caution">
    <text evidence="2">The sequence shown here is derived from an EMBL/GenBank/DDBJ whole genome shotgun (WGS) entry which is preliminary data.</text>
</comment>
<keyword evidence="3" id="KW-1185">Reference proteome</keyword>
<evidence type="ECO:0000313" key="3">
    <source>
        <dbReference type="Proteomes" id="UP000024635"/>
    </source>
</evidence>